<keyword evidence="3" id="KW-0378">Hydrolase</keyword>
<evidence type="ECO:0000313" key="3">
    <source>
        <dbReference type="EMBL" id="MBU3061180.1"/>
    </source>
</evidence>
<organism evidence="3 4">
    <name type="scientific">Nocardia albiluteola</name>
    <dbReference type="NCBI Taxonomy" id="2842303"/>
    <lineage>
        <taxon>Bacteria</taxon>
        <taxon>Bacillati</taxon>
        <taxon>Actinomycetota</taxon>
        <taxon>Actinomycetes</taxon>
        <taxon>Mycobacteriales</taxon>
        <taxon>Nocardiaceae</taxon>
        <taxon>Nocardia</taxon>
    </lineage>
</organism>
<evidence type="ECO:0000259" key="2">
    <source>
        <dbReference type="Pfam" id="PF02517"/>
    </source>
</evidence>
<feature type="transmembrane region" description="Helical" evidence="1">
    <location>
        <begin position="66"/>
        <end position="86"/>
    </location>
</feature>
<feature type="domain" description="CAAX prenyl protease 2/Lysostaphin resistance protein A-like" evidence="2">
    <location>
        <begin position="108"/>
        <end position="200"/>
    </location>
</feature>
<keyword evidence="3" id="KW-0645">Protease</keyword>
<protein>
    <submittedName>
        <fullName evidence="3">CPBP family intramembrane metalloprotease</fullName>
    </submittedName>
</protein>
<keyword evidence="1" id="KW-0472">Membrane</keyword>
<keyword evidence="4" id="KW-1185">Reference proteome</keyword>
<dbReference type="EMBL" id="JAHKNI010000002">
    <property type="protein sequence ID" value="MBU3061180.1"/>
    <property type="molecule type" value="Genomic_DNA"/>
</dbReference>
<evidence type="ECO:0000256" key="1">
    <source>
        <dbReference type="SAM" id="Phobius"/>
    </source>
</evidence>
<evidence type="ECO:0000313" key="4">
    <source>
        <dbReference type="Proteomes" id="UP000733379"/>
    </source>
</evidence>
<sequence length="230" mass="23829">MRTVAAVSIPVLWSAVILPRLQWGLRGRTAANAAFATGYAAAFGSGSADESPSDSSSRNGARCDGLAWGATLSLSIFAGYAALLTIPSTRARLAEFASREPEVGLAEWILVHIPLGTVYTEELIFRATLGPLLDRACGRSGIWLGASTFGLWHIIPARAAGDSVPATVAATALGGLILSSLRRRTGSTLAPALVHFALNAGGAIAPHLAGRLPPRGAPTRRKQVTAAKRA</sequence>
<keyword evidence="3" id="KW-0482">Metalloprotease</keyword>
<dbReference type="Proteomes" id="UP000733379">
    <property type="component" value="Unassembled WGS sequence"/>
</dbReference>
<reference evidence="3 4" key="1">
    <citation type="submission" date="2021-06" db="EMBL/GenBank/DDBJ databases">
        <title>Actinomycetes sequencing.</title>
        <authorList>
            <person name="Shan Q."/>
        </authorList>
    </citation>
    <scope>NUCLEOTIDE SEQUENCE [LARGE SCALE GENOMIC DNA]</scope>
    <source>
        <strain evidence="3 4">NEAU-G5</strain>
    </source>
</reference>
<dbReference type="InterPro" id="IPR003675">
    <property type="entry name" value="Rce1/LyrA-like_dom"/>
</dbReference>
<keyword evidence="1" id="KW-1133">Transmembrane helix</keyword>
<dbReference type="GO" id="GO:0008237">
    <property type="term" value="F:metallopeptidase activity"/>
    <property type="evidence" value="ECO:0007669"/>
    <property type="project" value="UniProtKB-KW"/>
</dbReference>
<proteinExistence type="predicted"/>
<keyword evidence="1" id="KW-0812">Transmembrane</keyword>
<accession>A0ABS6AW34</accession>
<dbReference type="Pfam" id="PF02517">
    <property type="entry name" value="Rce1-like"/>
    <property type="match status" value="1"/>
</dbReference>
<name>A0ABS6AW34_9NOCA</name>
<comment type="caution">
    <text evidence="3">The sequence shown here is derived from an EMBL/GenBank/DDBJ whole genome shotgun (WGS) entry which is preliminary data.</text>
</comment>
<gene>
    <name evidence="3" type="ORF">KO481_06545</name>
</gene>